<evidence type="ECO:0000313" key="2">
    <source>
        <dbReference type="Proteomes" id="UP000282184"/>
    </source>
</evidence>
<keyword evidence="2" id="KW-1185">Reference proteome</keyword>
<dbReference type="Proteomes" id="UP000282184">
    <property type="component" value="Unassembled WGS sequence"/>
</dbReference>
<dbReference type="AlphaFoldDB" id="A0A3S0HBP4"/>
<protein>
    <submittedName>
        <fullName evidence="1">Uncharacterized protein</fullName>
    </submittedName>
</protein>
<organism evidence="1 2">
    <name type="scientific">Hymenobacter gummosus</name>
    <dbReference type="NCBI Taxonomy" id="1776032"/>
    <lineage>
        <taxon>Bacteria</taxon>
        <taxon>Pseudomonadati</taxon>
        <taxon>Bacteroidota</taxon>
        <taxon>Cytophagia</taxon>
        <taxon>Cytophagales</taxon>
        <taxon>Hymenobacteraceae</taxon>
        <taxon>Hymenobacter</taxon>
    </lineage>
</organism>
<dbReference type="RefSeq" id="WP_126692090.1">
    <property type="nucleotide sequence ID" value="NZ_RXOF01000002.1"/>
</dbReference>
<comment type="caution">
    <text evidence="1">The sequence shown here is derived from an EMBL/GenBank/DDBJ whole genome shotgun (WGS) entry which is preliminary data.</text>
</comment>
<name>A0A3S0HBP4_9BACT</name>
<sequence>MPFILWELGSRRYQLGLEFTADGVAYQQFDSIRYQIRPPGNQLLAAGTLPLRRGRVGRLPFQPSEPLVLERYLIRCATPARLRLGQPRQDLTGSFRVYAVDRAGRPTTLALDQVPLRYNKQYIVTLW</sequence>
<dbReference type="EMBL" id="RXOF01000002">
    <property type="protein sequence ID" value="RTQ52434.1"/>
    <property type="molecule type" value="Genomic_DNA"/>
</dbReference>
<reference evidence="1 2" key="1">
    <citation type="submission" date="2018-12" db="EMBL/GenBank/DDBJ databases">
        <title>Hymenobacter gummosus sp. nov., isolated from a spring.</title>
        <authorList>
            <person name="Nie L."/>
        </authorList>
    </citation>
    <scope>NUCLEOTIDE SEQUENCE [LARGE SCALE GENOMIC DNA]</scope>
    <source>
        <strain evidence="1 2">KCTC 52166</strain>
    </source>
</reference>
<accession>A0A3S0HBP4</accession>
<evidence type="ECO:0000313" key="1">
    <source>
        <dbReference type="EMBL" id="RTQ52434.1"/>
    </source>
</evidence>
<gene>
    <name evidence="1" type="ORF">EJV47_05320</name>
</gene>
<proteinExistence type="predicted"/>